<comment type="subcellular location">
    <subcellularLocation>
        <location evidence="2">Membrane</location>
    </subcellularLocation>
</comment>
<feature type="transmembrane region" description="Helical" evidence="18">
    <location>
        <begin position="103"/>
        <end position="120"/>
    </location>
</feature>
<dbReference type="SMART" id="SM00044">
    <property type="entry name" value="CYCc"/>
    <property type="match status" value="1"/>
</dbReference>
<keyword evidence="6" id="KW-0479">Metal-binding</keyword>
<protein>
    <recommendedName>
        <fullName evidence="4">Adenylate cyclase</fullName>
        <ecNumber evidence="3">4.6.1.1</ecNumber>
    </recommendedName>
    <alternativeName>
        <fullName evidence="14">ATP pyrophosphate-lyase</fullName>
    </alternativeName>
    <alternativeName>
        <fullName evidence="15">Adenylyl cyclase</fullName>
    </alternativeName>
</protein>
<dbReference type="PATRIC" id="fig|869212.3.peg.1675"/>
<dbReference type="KEGG" id="tpx:Turpa_1681"/>
<dbReference type="PANTHER" id="PTHR11920:SF335">
    <property type="entry name" value="GUANYLATE CYCLASE"/>
    <property type="match status" value="1"/>
</dbReference>
<keyword evidence="13 17" id="KW-0456">Lyase</keyword>
<dbReference type="RefSeq" id="WP_014802840.1">
    <property type="nucleotide sequence ID" value="NC_018020.1"/>
</dbReference>
<evidence type="ECO:0000256" key="11">
    <source>
        <dbReference type="ARBA" id="ARBA00022998"/>
    </source>
</evidence>
<dbReference type="FunFam" id="3.30.70.1230:FF:000033">
    <property type="entry name" value="Adenylate cyclase"/>
    <property type="match status" value="1"/>
</dbReference>
<feature type="transmembrane region" description="Helical" evidence="18">
    <location>
        <begin position="55"/>
        <end position="73"/>
    </location>
</feature>
<keyword evidence="8" id="KW-0067">ATP-binding</keyword>
<feature type="transmembrane region" description="Helical" evidence="18">
    <location>
        <begin position="164"/>
        <end position="185"/>
    </location>
</feature>
<dbReference type="Pfam" id="PF00211">
    <property type="entry name" value="Guanylate_cyc"/>
    <property type="match status" value="1"/>
</dbReference>
<evidence type="ECO:0000256" key="10">
    <source>
        <dbReference type="ARBA" id="ARBA00022989"/>
    </source>
</evidence>
<dbReference type="InterPro" id="IPR001054">
    <property type="entry name" value="A/G_cyclase"/>
</dbReference>
<dbReference type="InterPro" id="IPR029787">
    <property type="entry name" value="Nucleotide_cyclase"/>
</dbReference>
<comment type="similarity">
    <text evidence="17">Belongs to the adenylyl cyclase class-4/guanylyl cyclase family.</text>
</comment>
<evidence type="ECO:0000256" key="4">
    <source>
        <dbReference type="ARBA" id="ARBA00021420"/>
    </source>
</evidence>
<dbReference type="PANTHER" id="PTHR11920">
    <property type="entry name" value="GUANYLYL CYCLASE"/>
    <property type="match status" value="1"/>
</dbReference>
<feature type="transmembrane region" description="Helical" evidence="18">
    <location>
        <begin position="132"/>
        <end position="152"/>
    </location>
</feature>
<comment type="subunit">
    <text evidence="16">Homodimer. Can also exist as monomer.</text>
</comment>
<dbReference type="GO" id="GO:0005886">
    <property type="term" value="C:plasma membrane"/>
    <property type="evidence" value="ECO:0007669"/>
    <property type="project" value="UniProtKB-ARBA"/>
</dbReference>
<evidence type="ECO:0000313" key="20">
    <source>
        <dbReference type="EMBL" id="AFM12329.1"/>
    </source>
</evidence>
<gene>
    <name evidence="20" type="ordered locus">Turpa_1681</name>
</gene>
<evidence type="ECO:0000256" key="5">
    <source>
        <dbReference type="ARBA" id="ARBA00022692"/>
    </source>
</evidence>
<keyword evidence="10 18" id="KW-1133">Transmembrane helix</keyword>
<name>I4B4X2_TURPD</name>
<dbReference type="Gene3D" id="3.30.70.1230">
    <property type="entry name" value="Nucleotide cyclase"/>
    <property type="match status" value="1"/>
</dbReference>
<evidence type="ECO:0000256" key="2">
    <source>
        <dbReference type="ARBA" id="ARBA00004370"/>
    </source>
</evidence>
<evidence type="ECO:0000256" key="16">
    <source>
        <dbReference type="ARBA" id="ARBA00064436"/>
    </source>
</evidence>
<feature type="transmembrane region" description="Helical" evidence="18">
    <location>
        <begin position="31"/>
        <end position="49"/>
    </location>
</feature>
<evidence type="ECO:0000256" key="6">
    <source>
        <dbReference type="ARBA" id="ARBA00022723"/>
    </source>
</evidence>
<evidence type="ECO:0000256" key="13">
    <source>
        <dbReference type="ARBA" id="ARBA00023239"/>
    </source>
</evidence>
<evidence type="ECO:0000256" key="12">
    <source>
        <dbReference type="ARBA" id="ARBA00023136"/>
    </source>
</evidence>
<keyword evidence="12 18" id="KW-0472">Membrane</keyword>
<evidence type="ECO:0000256" key="3">
    <source>
        <dbReference type="ARBA" id="ARBA00012201"/>
    </source>
</evidence>
<keyword evidence="5 18" id="KW-0812">Transmembrane</keyword>
<feature type="transmembrane region" description="Helical" evidence="18">
    <location>
        <begin position="80"/>
        <end position="97"/>
    </location>
</feature>
<dbReference type="GO" id="GO:0006171">
    <property type="term" value="P:cAMP biosynthetic process"/>
    <property type="evidence" value="ECO:0007669"/>
    <property type="project" value="UniProtKB-KW"/>
</dbReference>
<keyword evidence="9" id="KW-0460">Magnesium</keyword>
<organism evidence="20 21">
    <name type="scientific">Turneriella parva (strain ATCC BAA-1111 / DSM 21527 / NCTC 11395 / H)</name>
    <name type="common">Leptospira parva</name>
    <dbReference type="NCBI Taxonomy" id="869212"/>
    <lineage>
        <taxon>Bacteria</taxon>
        <taxon>Pseudomonadati</taxon>
        <taxon>Spirochaetota</taxon>
        <taxon>Spirochaetia</taxon>
        <taxon>Leptospirales</taxon>
        <taxon>Leptospiraceae</taxon>
        <taxon>Turneriella</taxon>
    </lineage>
</organism>
<evidence type="ECO:0000256" key="14">
    <source>
        <dbReference type="ARBA" id="ARBA00032597"/>
    </source>
</evidence>
<evidence type="ECO:0000256" key="18">
    <source>
        <dbReference type="SAM" id="Phobius"/>
    </source>
</evidence>
<dbReference type="GO" id="GO:0004016">
    <property type="term" value="F:adenylate cyclase activity"/>
    <property type="evidence" value="ECO:0007669"/>
    <property type="project" value="UniProtKB-EC"/>
</dbReference>
<accession>I4B4X2</accession>
<sequence>MQRWFEKMSNAGVTPETPWREAKGIRLRNRLAFVVGGLLIGNMPLQILFWHEAELIFYLLIGQMFIQFSTIPLNSKRQYVFSYLVFLLTPITGVAVYTVLGGSASNIPLFMLTVIMAAYFSGGNEMPRLRNIVVLLAFVTFLFLEFMSFYMEPIISFSPMYIKWLRHTIDFGMVTFAFGLTFYIAREIRKSDDEIEAERTKSEKLLLNVLPAAIAAQLKHSERVIAERYEESSVLFADIAGFTVLSSKLPPDEVVQMLDEVFREFDALAGKFGLEKIKTIGDAYMVAAGLPERRHDHCEAIFDLAIAMQKLMQQKFSKKFDGLELRIGIHSGPVVAGVIGTVKFAYDLWGDTVNTASRMESHGVTGQIHVTETVYQRLKNRHRFKERGELDIKGKGLMKTYLFEAVA</sequence>
<dbReference type="EMBL" id="CP002959">
    <property type="protein sequence ID" value="AFM12329.1"/>
    <property type="molecule type" value="Genomic_DNA"/>
</dbReference>
<dbReference type="PROSITE" id="PS00452">
    <property type="entry name" value="GUANYLATE_CYCLASE_1"/>
    <property type="match status" value="1"/>
</dbReference>
<evidence type="ECO:0000256" key="17">
    <source>
        <dbReference type="RuleBase" id="RU000405"/>
    </source>
</evidence>
<dbReference type="HOGENOM" id="CLU_001072_14_1_12"/>
<dbReference type="STRING" id="869212.Turpa_1681"/>
<proteinExistence type="inferred from homology"/>
<dbReference type="InterPro" id="IPR050401">
    <property type="entry name" value="Cyclic_nucleotide_synthase"/>
</dbReference>
<keyword evidence="7" id="KW-0547">Nucleotide-binding</keyword>
<evidence type="ECO:0000256" key="7">
    <source>
        <dbReference type="ARBA" id="ARBA00022741"/>
    </source>
</evidence>
<dbReference type="InterPro" id="IPR018297">
    <property type="entry name" value="A/G_cyclase_CS"/>
</dbReference>
<evidence type="ECO:0000256" key="15">
    <source>
        <dbReference type="ARBA" id="ARBA00032637"/>
    </source>
</evidence>
<evidence type="ECO:0000256" key="8">
    <source>
        <dbReference type="ARBA" id="ARBA00022840"/>
    </source>
</evidence>
<dbReference type="CDD" id="cd07302">
    <property type="entry name" value="CHD"/>
    <property type="match status" value="1"/>
</dbReference>
<evidence type="ECO:0000256" key="1">
    <source>
        <dbReference type="ARBA" id="ARBA00001593"/>
    </source>
</evidence>
<dbReference type="SUPFAM" id="SSF55073">
    <property type="entry name" value="Nucleotide cyclase"/>
    <property type="match status" value="1"/>
</dbReference>
<keyword evidence="21" id="KW-1185">Reference proteome</keyword>
<keyword evidence="11" id="KW-0115">cAMP biosynthesis</keyword>
<dbReference type="Proteomes" id="UP000006048">
    <property type="component" value="Chromosome"/>
</dbReference>
<dbReference type="GO" id="GO:0046872">
    <property type="term" value="F:metal ion binding"/>
    <property type="evidence" value="ECO:0007669"/>
    <property type="project" value="UniProtKB-KW"/>
</dbReference>
<evidence type="ECO:0000256" key="9">
    <source>
        <dbReference type="ARBA" id="ARBA00022842"/>
    </source>
</evidence>
<reference evidence="20 21" key="1">
    <citation type="submission" date="2012-06" db="EMBL/GenBank/DDBJ databases">
        <title>The complete chromosome of genome of Turneriella parva DSM 21527.</title>
        <authorList>
            <consortium name="US DOE Joint Genome Institute (JGI-PGF)"/>
            <person name="Lucas S."/>
            <person name="Han J."/>
            <person name="Lapidus A."/>
            <person name="Bruce D."/>
            <person name="Goodwin L."/>
            <person name="Pitluck S."/>
            <person name="Peters L."/>
            <person name="Kyrpides N."/>
            <person name="Mavromatis K."/>
            <person name="Ivanova N."/>
            <person name="Mikhailova N."/>
            <person name="Chertkov O."/>
            <person name="Detter J.C."/>
            <person name="Tapia R."/>
            <person name="Han C."/>
            <person name="Land M."/>
            <person name="Hauser L."/>
            <person name="Markowitz V."/>
            <person name="Cheng J.-F."/>
            <person name="Hugenholtz P."/>
            <person name="Woyke T."/>
            <person name="Wu D."/>
            <person name="Gronow S."/>
            <person name="Wellnitz S."/>
            <person name="Brambilla E."/>
            <person name="Klenk H.-P."/>
            <person name="Eisen J.A."/>
        </authorList>
    </citation>
    <scope>NUCLEOTIDE SEQUENCE [LARGE SCALE GENOMIC DNA]</scope>
    <source>
        <strain evidence="21">ATCC BAA-1111 / DSM 21527 / NCTC 11395 / H</strain>
    </source>
</reference>
<dbReference type="GO" id="GO:0005524">
    <property type="term" value="F:ATP binding"/>
    <property type="evidence" value="ECO:0007669"/>
    <property type="project" value="UniProtKB-KW"/>
</dbReference>
<evidence type="ECO:0000313" key="21">
    <source>
        <dbReference type="Proteomes" id="UP000006048"/>
    </source>
</evidence>
<feature type="domain" description="Guanylate cyclase" evidence="19">
    <location>
        <begin position="233"/>
        <end position="360"/>
    </location>
</feature>
<dbReference type="OrthoDB" id="9802500at2"/>
<dbReference type="EC" id="4.6.1.1" evidence="3"/>
<comment type="catalytic activity">
    <reaction evidence="1">
        <text>ATP = 3',5'-cyclic AMP + diphosphate</text>
        <dbReference type="Rhea" id="RHEA:15389"/>
        <dbReference type="ChEBI" id="CHEBI:30616"/>
        <dbReference type="ChEBI" id="CHEBI:33019"/>
        <dbReference type="ChEBI" id="CHEBI:58165"/>
        <dbReference type="EC" id="4.6.1.1"/>
    </reaction>
</comment>
<evidence type="ECO:0000259" key="19">
    <source>
        <dbReference type="PROSITE" id="PS50125"/>
    </source>
</evidence>
<dbReference type="PROSITE" id="PS50125">
    <property type="entry name" value="GUANYLATE_CYCLASE_2"/>
    <property type="match status" value="1"/>
</dbReference>
<dbReference type="GO" id="GO:0035556">
    <property type="term" value="P:intracellular signal transduction"/>
    <property type="evidence" value="ECO:0007669"/>
    <property type="project" value="InterPro"/>
</dbReference>
<dbReference type="AlphaFoldDB" id="I4B4X2"/>